<feature type="compositionally biased region" description="Polar residues" evidence="2">
    <location>
        <begin position="64"/>
        <end position="75"/>
    </location>
</feature>
<evidence type="ECO:0000313" key="4">
    <source>
        <dbReference type="Proteomes" id="UP000601435"/>
    </source>
</evidence>
<dbReference type="Proteomes" id="UP000601435">
    <property type="component" value="Unassembled WGS sequence"/>
</dbReference>
<comment type="caution">
    <text evidence="3">The sequence shown here is derived from an EMBL/GenBank/DDBJ whole genome shotgun (WGS) entry which is preliminary data.</text>
</comment>
<dbReference type="OrthoDB" id="432816at2759"/>
<sequence length="154" mass="16968">MAEEEASVEDWRGAVAELKQVDQTIEELREELRQFEIRRGIIANREALLRQRLADAGQVVTPPAGTNESTKSTFGGASEEAPSEASPSREPVMFNIDDDAGYPKITRPTSLEDWEQGLEMLNAAGQTRDRAASLRAHWLMNGGKTSGNSPVRRS</sequence>
<name>A0A812P4W6_9DINO</name>
<keyword evidence="1" id="KW-0175">Coiled coil</keyword>
<accession>A0A812P4W6</accession>
<dbReference type="AlphaFoldDB" id="A0A812P4W6"/>
<protein>
    <submittedName>
        <fullName evidence="3">NEK10 protein</fullName>
    </submittedName>
</protein>
<evidence type="ECO:0000256" key="1">
    <source>
        <dbReference type="SAM" id="Coils"/>
    </source>
</evidence>
<evidence type="ECO:0000313" key="3">
    <source>
        <dbReference type="EMBL" id="CAE7320627.1"/>
    </source>
</evidence>
<reference evidence="3" key="1">
    <citation type="submission" date="2021-02" db="EMBL/GenBank/DDBJ databases">
        <authorList>
            <person name="Dougan E. K."/>
            <person name="Rhodes N."/>
            <person name="Thang M."/>
            <person name="Chan C."/>
        </authorList>
    </citation>
    <scope>NUCLEOTIDE SEQUENCE</scope>
</reference>
<feature type="coiled-coil region" evidence="1">
    <location>
        <begin position="1"/>
        <end position="45"/>
    </location>
</feature>
<keyword evidence="4" id="KW-1185">Reference proteome</keyword>
<feature type="region of interest" description="Disordered" evidence="2">
    <location>
        <begin position="57"/>
        <end position="107"/>
    </location>
</feature>
<feature type="compositionally biased region" description="Low complexity" evidence="2">
    <location>
        <begin position="77"/>
        <end position="91"/>
    </location>
</feature>
<organism evidence="3 4">
    <name type="scientific">Symbiodinium necroappetens</name>
    <dbReference type="NCBI Taxonomy" id="1628268"/>
    <lineage>
        <taxon>Eukaryota</taxon>
        <taxon>Sar</taxon>
        <taxon>Alveolata</taxon>
        <taxon>Dinophyceae</taxon>
        <taxon>Suessiales</taxon>
        <taxon>Symbiodiniaceae</taxon>
        <taxon>Symbiodinium</taxon>
    </lineage>
</organism>
<evidence type="ECO:0000256" key="2">
    <source>
        <dbReference type="SAM" id="MobiDB-lite"/>
    </source>
</evidence>
<dbReference type="EMBL" id="CAJNJA010013430">
    <property type="protein sequence ID" value="CAE7320627.1"/>
    <property type="molecule type" value="Genomic_DNA"/>
</dbReference>
<gene>
    <name evidence="3" type="primary">NEK10</name>
    <name evidence="3" type="ORF">SNEC2469_LOCUS8040</name>
</gene>
<proteinExistence type="predicted"/>